<protein>
    <submittedName>
        <fullName evidence="1">Uncharacterized protein</fullName>
    </submittedName>
</protein>
<name>A0A0F9XHQ2_9ZZZZ</name>
<reference evidence="1" key="1">
    <citation type="journal article" date="2015" name="Nature">
        <title>Complex archaea that bridge the gap between prokaryotes and eukaryotes.</title>
        <authorList>
            <person name="Spang A."/>
            <person name="Saw J.H."/>
            <person name="Jorgensen S.L."/>
            <person name="Zaremba-Niedzwiedzka K."/>
            <person name="Martijn J."/>
            <person name="Lind A.E."/>
            <person name="van Eijk R."/>
            <person name="Schleper C."/>
            <person name="Guy L."/>
            <person name="Ettema T.J."/>
        </authorList>
    </citation>
    <scope>NUCLEOTIDE SEQUENCE</scope>
</reference>
<dbReference type="EMBL" id="LAZR01000051">
    <property type="protein sequence ID" value="KKN98631.1"/>
    <property type="molecule type" value="Genomic_DNA"/>
</dbReference>
<accession>A0A0F9XHQ2</accession>
<dbReference type="AlphaFoldDB" id="A0A0F9XHQ2"/>
<sequence length="57" mass="6348">MEETLDEVKDRALELQKQFEAPKVLSAQLVAAIRNLGAEQAQRLVNCLIPSAETRIV</sequence>
<proteinExistence type="predicted"/>
<gene>
    <name evidence="1" type="ORF">LCGC14_0147430</name>
</gene>
<organism evidence="1">
    <name type="scientific">marine sediment metagenome</name>
    <dbReference type="NCBI Taxonomy" id="412755"/>
    <lineage>
        <taxon>unclassified sequences</taxon>
        <taxon>metagenomes</taxon>
        <taxon>ecological metagenomes</taxon>
    </lineage>
</organism>
<evidence type="ECO:0000313" key="1">
    <source>
        <dbReference type="EMBL" id="KKN98631.1"/>
    </source>
</evidence>
<comment type="caution">
    <text evidence="1">The sequence shown here is derived from an EMBL/GenBank/DDBJ whole genome shotgun (WGS) entry which is preliminary data.</text>
</comment>